<gene>
    <name evidence="1" type="ORF">HZY85_05265</name>
</gene>
<dbReference type="Proteomes" id="UP000531840">
    <property type="component" value="Unassembled WGS sequence"/>
</dbReference>
<proteinExistence type="predicted"/>
<dbReference type="RefSeq" id="WP_179941395.1">
    <property type="nucleotide sequence ID" value="NZ_JACBYF010000009.1"/>
</dbReference>
<evidence type="ECO:0000313" key="2">
    <source>
        <dbReference type="Proteomes" id="UP000531840"/>
    </source>
</evidence>
<keyword evidence="2" id="KW-1185">Reference proteome</keyword>
<name>A0ABX2T1S9_9BACL</name>
<dbReference type="EMBL" id="JACBYF010000009">
    <property type="protein sequence ID" value="NYS47607.1"/>
    <property type="molecule type" value="Genomic_DNA"/>
</dbReference>
<comment type="caution">
    <text evidence="1">The sequence shown here is derived from an EMBL/GenBank/DDBJ whole genome shotgun (WGS) entry which is preliminary data.</text>
</comment>
<organism evidence="1 2">
    <name type="scientific">Gemelliphila palaticanis</name>
    <dbReference type="NCBI Taxonomy" id="81950"/>
    <lineage>
        <taxon>Bacteria</taxon>
        <taxon>Bacillati</taxon>
        <taxon>Bacillota</taxon>
        <taxon>Bacilli</taxon>
        <taxon>Bacillales</taxon>
        <taxon>Gemellaceae</taxon>
        <taxon>Gemelliphila</taxon>
    </lineage>
</organism>
<evidence type="ECO:0000313" key="1">
    <source>
        <dbReference type="EMBL" id="NYS47607.1"/>
    </source>
</evidence>
<reference evidence="1 2" key="1">
    <citation type="submission" date="2020-07" db="EMBL/GenBank/DDBJ databases">
        <title>MOT database genomes.</title>
        <authorList>
            <person name="Joseph S."/>
            <person name="Aduse-Opoku J."/>
            <person name="Hashim A."/>
            <person name="Wade W."/>
            <person name="Curtis M."/>
        </authorList>
    </citation>
    <scope>NUCLEOTIDE SEQUENCE [LARGE SCALE GENOMIC DNA]</scope>
    <source>
        <strain evidence="1 2">CIP 106318</strain>
    </source>
</reference>
<sequence>MNIHLKQYLEIYQKFPVDNYLSKDERKNRHKMLVDWGKLEIQEYPTLNELIEFITQNKDIVHINPQFFQKFQSIWKEDLKNGYQFAEFIIEMNLQEMMWKFDISHMELVSTVLKYNPYHIKALKLKLKTLIRYHDFNLHELPWGVLVEGSLEEELQSVKEMEEVADKLGYKYKDFEFLVSYCKTYYPLWFEYLSLKEKYGFKHFLESKEIDTKKISIPYIVFNDTI</sequence>
<protein>
    <submittedName>
        <fullName evidence="1">Uncharacterized protein</fullName>
    </submittedName>
</protein>
<accession>A0ABX2T1S9</accession>